<reference evidence="2" key="1">
    <citation type="submission" date="2022-05" db="EMBL/GenBank/DDBJ databases">
        <title>Brevundimonas albigilva TT17 genome sequence.</title>
        <authorList>
            <person name="Lee K."/>
            <person name="Son H."/>
        </authorList>
    </citation>
    <scope>NUCLEOTIDE SEQUENCE</scope>
    <source>
        <strain evidence="2">TT17</strain>
    </source>
</reference>
<evidence type="ECO:0000313" key="3">
    <source>
        <dbReference type="Proteomes" id="UP001055429"/>
    </source>
</evidence>
<organism evidence="2 3">
    <name type="scientific">Brevundimonas albigilva</name>
    <dbReference type="NCBI Taxonomy" id="1312364"/>
    <lineage>
        <taxon>Bacteria</taxon>
        <taxon>Pseudomonadati</taxon>
        <taxon>Pseudomonadota</taxon>
        <taxon>Alphaproteobacteria</taxon>
        <taxon>Caulobacterales</taxon>
        <taxon>Caulobacteraceae</taxon>
        <taxon>Brevundimonas</taxon>
    </lineage>
</organism>
<sequence length="53" mass="5659">MTEPNSQMSRTAFLIAVVMVLILFIGLFVGYRWGAAAALRDNAAMPVATSPST</sequence>
<protein>
    <submittedName>
        <fullName evidence="2">Uncharacterized protein</fullName>
    </submittedName>
</protein>
<dbReference type="EMBL" id="CP097649">
    <property type="protein sequence ID" value="URI14289.1"/>
    <property type="molecule type" value="Genomic_DNA"/>
</dbReference>
<keyword evidence="3" id="KW-1185">Reference proteome</keyword>
<keyword evidence="1" id="KW-1133">Transmembrane helix</keyword>
<evidence type="ECO:0000313" key="2">
    <source>
        <dbReference type="EMBL" id="URI14289.1"/>
    </source>
</evidence>
<proteinExistence type="predicted"/>
<name>A0ABY4SML2_9CAUL</name>
<feature type="transmembrane region" description="Helical" evidence="1">
    <location>
        <begin position="12"/>
        <end position="31"/>
    </location>
</feature>
<evidence type="ECO:0000256" key="1">
    <source>
        <dbReference type="SAM" id="Phobius"/>
    </source>
</evidence>
<keyword evidence="1" id="KW-0812">Transmembrane</keyword>
<dbReference type="Proteomes" id="UP001055429">
    <property type="component" value="Chromosome"/>
</dbReference>
<accession>A0ABY4SML2</accession>
<keyword evidence="1" id="KW-0472">Membrane</keyword>
<gene>
    <name evidence="2" type="ORF">M8231_10690</name>
</gene>
<dbReference type="RefSeq" id="WP_250201446.1">
    <property type="nucleotide sequence ID" value="NZ_CP097649.1"/>
</dbReference>